<sequence length="35" mass="4149">MRLCAEMPMISGRSMTWTPRVAQRSTAKRWSPLRR</sequence>
<accession>J9FSS8</accession>
<dbReference type="EMBL" id="AMCI01004473">
    <property type="protein sequence ID" value="EJW98016.1"/>
    <property type="molecule type" value="Genomic_DNA"/>
</dbReference>
<dbReference type="AlphaFoldDB" id="J9FSS8"/>
<proteinExistence type="predicted"/>
<evidence type="ECO:0000313" key="1">
    <source>
        <dbReference type="EMBL" id="EJW98016.1"/>
    </source>
</evidence>
<name>J9FSS8_9ZZZZ</name>
<gene>
    <name evidence="1" type="ORF">EVA_13878</name>
</gene>
<protein>
    <submittedName>
        <fullName evidence="1">Uncharacterized protein</fullName>
    </submittedName>
</protein>
<reference evidence="1" key="1">
    <citation type="journal article" date="2012" name="PLoS ONE">
        <title>Gene sets for utilization of primary and secondary nutrition supplies in the distal gut of endangered iberian lynx.</title>
        <authorList>
            <person name="Alcaide M."/>
            <person name="Messina E."/>
            <person name="Richter M."/>
            <person name="Bargiela R."/>
            <person name="Peplies J."/>
            <person name="Huws S.A."/>
            <person name="Newbold C.J."/>
            <person name="Golyshin P.N."/>
            <person name="Simon M.A."/>
            <person name="Lopez G."/>
            <person name="Yakimov M.M."/>
            <person name="Ferrer M."/>
        </authorList>
    </citation>
    <scope>NUCLEOTIDE SEQUENCE</scope>
</reference>
<organism evidence="1">
    <name type="scientific">gut metagenome</name>
    <dbReference type="NCBI Taxonomy" id="749906"/>
    <lineage>
        <taxon>unclassified sequences</taxon>
        <taxon>metagenomes</taxon>
        <taxon>organismal metagenomes</taxon>
    </lineage>
</organism>
<comment type="caution">
    <text evidence="1">The sequence shown here is derived from an EMBL/GenBank/DDBJ whole genome shotgun (WGS) entry which is preliminary data.</text>
</comment>